<gene>
    <name evidence="1" type="ORF">UV54_C0032G0007</name>
</gene>
<protein>
    <submittedName>
        <fullName evidence="1">Uncharacterized protein</fullName>
    </submittedName>
</protein>
<reference evidence="1 2" key="1">
    <citation type="journal article" date="2015" name="Nature">
        <title>rRNA introns, odd ribosomes, and small enigmatic genomes across a large radiation of phyla.</title>
        <authorList>
            <person name="Brown C.T."/>
            <person name="Hug L.A."/>
            <person name="Thomas B.C."/>
            <person name="Sharon I."/>
            <person name="Castelle C.J."/>
            <person name="Singh A."/>
            <person name="Wilkins M.J."/>
            <person name="Williams K.H."/>
            <person name="Banfield J.F."/>
        </authorList>
    </citation>
    <scope>NUCLEOTIDE SEQUENCE [LARGE SCALE GENOMIC DNA]</scope>
</reference>
<dbReference type="EMBL" id="LCEW01000032">
    <property type="protein sequence ID" value="KKS79555.1"/>
    <property type="molecule type" value="Genomic_DNA"/>
</dbReference>
<proteinExistence type="predicted"/>
<comment type="caution">
    <text evidence="1">The sequence shown here is derived from an EMBL/GenBank/DDBJ whole genome shotgun (WGS) entry which is preliminary data.</text>
</comment>
<evidence type="ECO:0000313" key="2">
    <source>
        <dbReference type="Proteomes" id="UP000034213"/>
    </source>
</evidence>
<organism evidence="1 2">
    <name type="scientific">Candidatus Beckwithbacteria bacterium GW2011_GWA2_43_10</name>
    <dbReference type="NCBI Taxonomy" id="1618369"/>
    <lineage>
        <taxon>Bacteria</taxon>
        <taxon>Candidatus Beckwithiibacteriota</taxon>
    </lineage>
</organism>
<sequence length="144" mass="16847">MILIAHRGNWFGSKPQRENKPKYIQQALDLGYDAEVDVWYINQRWWLGHDQPQYKIDLKFLKTKGLWCHAKNVQALVKLLVAGVHCFWHEKDERALTSKGFIWTYPGQELGENSIAVMPETVTNWQLNKCAGICSDQLKQYEKI</sequence>
<accession>A0A0G1C1N4</accession>
<evidence type="ECO:0000313" key="1">
    <source>
        <dbReference type="EMBL" id="KKS79555.1"/>
    </source>
</evidence>
<name>A0A0G1C1N4_9BACT</name>
<dbReference type="STRING" id="1618369.UV54_C0032G0007"/>
<dbReference type="AlphaFoldDB" id="A0A0G1C1N4"/>
<dbReference type="Proteomes" id="UP000034213">
    <property type="component" value="Unassembled WGS sequence"/>
</dbReference>